<keyword evidence="2" id="KW-1185">Reference proteome</keyword>
<protein>
    <submittedName>
        <fullName evidence="1">Uncharacterized protein</fullName>
    </submittedName>
</protein>
<accession>B1G5M9</accession>
<proteinExistence type="predicted"/>
<dbReference type="AlphaFoldDB" id="B1G5M9"/>
<organism evidence="1 2">
    <name type="scientific">Paraburkholderia graminis (strain ATCC 700544 / DSM 17151 / LMG 18924 / NCIMB 13744 / C4D1M)</name>
    <dbReference type="NCBI Taxonomy" id="396598"/>
    <lineage>
        <taxon>Bacteria</taxon>
        <taxon>Pseudomonadati</taxon>
        <taxon>Pseudomonadota</taxon>
        <taxon>Betaproteobacteria</taxon>
        <taxon>Burkholderiales</taxon>
        <taxon>Burkholderiaceae</taxon>
        <taxon>Paraburkholderia</taxon>
    </lineage>
</organism>
<comment type="caution">
    <text evidence="1">The sequence shown here is derived from an EMBL/GenBank/DDBJ whole genome shotgun (WGS) entry which is preliminary data.</text>
</comment>
<evidence type="ECO:0000313" key="2">
    <source>
        <dbReference type="Proteomes" id="UP000005045"/>
    </source>
</evidence>
<sequence length="81" mass="8753">MNMDAQLYFSNITGATYIDVVTDDKGAPCVIVTGPDHDAVLATALNVKNVLPVEQCPEVGEVLRDLGNGSWCAHVRTRRPL</sequence>
<reference evidence="1 2" key="1">
    <citation type="submission" date="2008-03" db="EMBL/GenBank/DDBJ databases">
        <title>Sequencing of the draft genome and assembly of Burkholderia graminis C4D1M.</title>
        <authorList>
            <consortium name="US DOE Joint Genome Institute (JGI-PGF)"/>
            <person name="Copeland A."/>
            <person name="Lucas S."/>
            <person name="Lapidus A."/>
            <person name="Glavina del Rio T."/>
            <person name="Dalin E."/>
            <person name="Tice H."/>
            <person name="Bruce D."/>
            <person name="Goodwin L."/>
            <person name="Pitluck S."/>
            <person name="Larimer F."/>
            <person name="Land M.L."/>
            <person name="Hauser L."/>
            <person name="Tiedje J."/>
            <person name="Richardson P."/>
        </authorList>
    </citation>
    <scope>NUCLEOTIDE SEQUENCE [LARGE SCALE GENOMIC DNA]</scope>
    <source>
        <strain evidence="2">ATCC 700544 / DSM 17151 / LMG 18924 / NCIMB 13744 / C4D1M</strain>
    </source>
</reference>
<evidence type="ECO:0000313" key="1">
    <source>
        <dbReference type="EMBL" id="EDT08480.1"/>
    </source>
</evidence>
<dbReference type="Proteomes" id="UP000005045">
    <property type="component" value="Unassembled WGS sequence"/>
</dbReference>
<dbReference type="EMBL" id="ABLD01000017">
    <property type="protein sequence ID" value="EDT08480.1"/>
    <property type="molecule type" value="Genomic_DNA"/>
</dbReference>
<name>B1G5M9_PARG4</name>
<gene>
    <name evidence="1" type="ORF">BgramDRAFT_4633</name>
</gene>